<gene>
    <name evidence="2" type="ORF">C8N26_2721</name>
</gene>
<evidence type="ECO:0000313" key="3">
    <source>
        <dbReference type="Proteomes" id="UP000285780"/>
    </source>
</evidence>
<dbReference type="InterPro" id="IPR023459">
    <property type="entry name" value="Tscrpt_elong_fac_GreA/B_fam"/>
</dbReference>
<sequence length="127" mass="14880">MTKNIIVTTGIYDLIKDHVRRKKVTLEEENRLLAELKGAKQVRRRELPDDVVTVNRRVLILDHSDQQEKEYIFVSTNKTKLQKRKFSILSDMALATVGYKVGDIIDWPFKKGEKRIEILKVTPFEQL</sequence>
<dbReference type="Pfam" id="PF01272">
    <property type="entry name" value="GreA_GreB"/>
    <property type="match status" value="1"/>
</dbReference>
<dbReference type="GO" id="GO:0032784">
    <property type="term" value="P:regulation of DNA-templated transcription elongation"/>
    <property type="evidence" value="ECO:0007669"/>
    <property type="project" value="InterPro"/>
</dbReference>
<dbReference type="Gene3D" id="3.10.50.30">
    <property type="entry name" value="Transcription elongation factor, GreA/GreB, C-terminal domain"/>
    <property type="match status" value="1"/>
</dbReference>
<reference evidence="2 3" key="1">
    <citation type="submission" date="2018-09" db="EMBL/GenBank/DDBJ databases">
        <title>Genomic Encyclopedia of Archaeal and Bacterial Type Strains, Phase II (KMG-II): from individual species to whole genera.</title>
        <authorList>
            <person name="Goeker M."/>
        </authorList>
    </citation>
    <scope>NUCLEOTIDE SEQUENCE [LARGE SCALE GENOMIC DNA]</scope>
    <source>
        <strain evidence="2 3">DSM 16505</strain>
    </source>
</reference>
<keyword evidence="3" id="KW-1185">Reference proteome</keyword>
<dbReference type="PANTHER" id="PTHR30437">
    <property type="entry name" value="TRANSCRIPTION ELONGATION FACTOR GREA"/>
    <property type="match status" value="1"/>
</dbReference>
<feature type="domain" description="Transcription elongation factor GreA/GreB C-terminal" evidence="1">
    <location>
        <begin position="48"/>
        <end position="122"/>
    </location>
</feature>
<comment type="caution">
    <text evidence="2">The sequence shown here is derived from an EMBL/GenBank/DDBJ whole genome shotgun (WGS) entry which is preliminary data.</text>
</comment>
<dbReference type="PANTHER" id="PTHR30437:SF5">
    <property type="entry name" value="REGULATOR OF NUCLEOSIDE DIPHOSPHATE KINASE"/>
    <property type="match status" value="1"/>
</dbReference>
<dbReference type="GO" id="GO:0003677">
    <property type="term" value="F:DNA binding"/>
    <property type="evidence" value="ECO:0007669"/>
    <property type="project" value="InterPro"/>
</dbReference>
<dbReference type="AlphaFoldDB" id="A0A420DY67"/>
<dbReference type="InterPro" id="IPR036953">
    <property type="entry name" value="GreA/GreB_C_sf"/>
</dbReference>
<keyword evidence="2" id="KW-0808">Transferase</keyword>
<name>A0A420DY67_9FLAO</name>
<accession>A0A420DY67</accession>
<dbReference type="GO" id="GO:0016301">
    <property type="term" value="F:kinase activity"/>
    <property type="evidence" value="ECO:0007669"/>
    <property type="project" value="UniProtKB-KW"/>
</dbReference>
<dbReference type="RefSeq" id="WP_028891134.1">
    <property type="nucleotide sequence ID" value="NZ_RAQM01000014.1"/>
</dbReference>
<evidence type="ECO:0000259" key="1">
    <source>
        <dbReference type="Pfam" id="PF01272"/>
    </source>
</evidence>
<dbReference type="InterPro" id="IPR001437">
    <property type="entry name" value="Tscrpt_elong_fac_GreA/B_C"/>
</dbReference>
<dbReference type="GO" id="GO:0070063">
    <property type="term" value="F:RNA polymerase binding"/>
    <property type="evidence" value="ECO:0007669"/>
    <property type="project" value="InterPro"/>
</dbReference>
<proteinExistence type="predicted"/>
<dbReference type="GO" id="GO:0006354">
    <property type="term" value="P:DNA-templated transcription elongation"/>
    <property type="evidence" value="ECO:0007669"/>
    <property type="project" value="TreeGrafter"/>
</dbReference>
<keyword evidence="2" id="KW-0418">Kinase</keyword>
<dbReference type="EMBL" id="RAQM01000014">
    <property type="protein sequence ID" value="RKF02732.1"/>
    <property type="molecule type" value="Genomic_DNA"/>
</dbReference>
<organism evidence="2 3">
    <name type="scientific">Tenacibaculum lutimaris</name>
    <dbReference type="NCBI Taxonomy" id="285258"/>
    <lineage>
        <taxon>Bacteria</taxon>
        <taxon>Pseudomonadati</taxon>
        <taxon>Bacteroidota</taxon>
        <taxon>Flavobacteriia</taxon>
        <taxon>Flavobacteriales</taxon>
        <taxon>Flavobacteriaceae</taxon>
        <taxon>Tenacibaculum</taxon>
    </lineage>
</organism>
<dbReference type="Proteomes" id="UP000285780">
    <property type="component" value="Unassembled WGS sequence"/>
</dbReference>
<dbReference type="SUPFAM" id="SSF54534">
    <property type="entry name" value="FKBP-like"/>
    <property type="match status" value="1"/>
</dbReference>
<protein>
    <submittedName>
        <fullName evidence="2">Regulator of nucleoside diphosphate kinase</fullName>
    </submittedName>
</protein>
<evidence type="ECO:0000313" key="2">
    <source>
        <dbReference type="EMBL" id="RKF02732.1"/>
    </source>
</evidence>